<dbReference type="InterPro" id="IPR002068">
    <property type="entry name" value="A-crystallin/Hsp20_dom"/>
</dbReference>
<dbReference type="KEGG" id="afx:JZ786_21335"/>
<evidence type="ECO:0000259" key="2">
    <source>
        <dbReference type="PROSITE" id="PS01031"/>
    </source>
</evidence>
<organism evidence="3 4">
    <name type="scientific">Alicyclobacillus mengziensis</name>
    <dbReference type="NCBI Taxonomy" id="2931921"/>
    <lineage>
        <taxon>Bacteria</taxon>
        <taxon>Bacillati</taxon>
        <taxon>Bacillota</taxon>
        <taxon>Bacilli</taxon>
        <taxon>Bacillales</taxon>
        <taxon>Alicyclobacillaceae</taxon>
        <taxon>Alicyclobacillus</taxon>
    </lineage>
</organism>
<feature type="domain" description="SHSP" evidence="2">
    <location>
        <begin position="1"/>
        <end position="42"/>
    </location>
</feature>
<keyword evidence="4" id="KW-1185">Reference proteome</keyword>
<dbReference type="EMBL" id="CP071182">
    <property type="protein sequence ID" value="QSO46939.1"/>
    <property type="molecule type" value="Genomic_DNA"/>
</dbReference>
<dbReference type="CDD" id="cd06464">
    <property type="entry name" value="ACD_sHsps-like"/>
    <property type="match status" value="1"/>
</dbReference>
<protein>
    <submittedName>
        <fullName evidence="3">Hsp20/alpha crystallin family protein</fullName>
    </submittedName>
</protein>
<evidence type="ECO:0000256" key="1">
    <source>
        <dbReference type="PROSITE-ProRule" id="PRU00285"/>
    </source>
</evidence>
<dbReference type="Proteomes" id="UP000663505">
    <property type="component" value="Chromosome"/>
</dbReference>
<dbReference type="RefSeq" id="WP_206656300.1">
    <property type="nucleotide sequence ID" value="NZ_CP071182.1"/>
</dbReference>
<dbReference type="PROSITE" id="PS01031">
    <property type="entry name" value="SHSP"/>
    <property type="match status" value="1"/>
</dbReference>
<dbReference type="AlphaFoldDB" id="A0A9X7Z5J1"/>
<comment type="similarity">
    <text evidence="1">Belongs to the small heat shock protein (HSP20) family.</text>
</comment>
<accession>A0A9X7Z5J1</accession>
<evidence type="ECO:0000313" key="3">
    <source>
        <dbReference type="EMBL" id="QSO46939.1"/>
    </source>
</evidence>
<dbReference type="SUPFAM" id="SSF49764">
    <property type="entry name" value="HSP20-like chaperones"/>
    <property type="match status" value="1"/>
</dbReference>
<name>A0A9X7Z5J1_9BACL</name>
<sequence length="42" mass="4744">MPTRVKTDSVRARYSHGVLRVVLTKYSPSETEINPPVAIDME</sequence>
<reference evidence="3 4" key="1">
    <citation type="submission" date="2021-02" db="EMBL/GenBank/DDBJ databases">
        <title>Alicyclobacillus curvatus sp. nov. and Alicyclobacillus mengziensis sp. nov., two acidophilic bacteria isolated from acid mine drainage.</title>
        <authorList>
            <person name="Huang Y."/>
        </authorList>
    </citation>
    <scope>NUCLEOTIDE SEQUENCE [LARGE SCALE GENOMIC DNA]</scope>
    <source>
        <strain evidence="3 4">S30H14</strain>
    </source>
</reference>
<dbReference type="InterPro" id="IPR008978">
    <property type="entry name" value="HSP20-like_chaperone"/>
</dbReference>
<proteinExistence type="inferred from homology"/>
<gene>
    <name evidence="3" type="ORF">JZ786_21335</name>
</gene>
<evidence type="ECO:0000313" key="4">
    <source>
        <dbReference type="Proteomes" id="UP000663505"/>
    </source>
</evidence>